<organism evidence="18 19">
    <name type="scientific">Carpinus fangiana</name>
    <dbReference type="NCBI Taxonomy" id="176857"/>
    <lineage>
        <taxon>Eukaryota</taxon>
        <taxon>Viridiplantae</taxon>
        <taxon>Streptophyta</taxon>
        <taxon>Embryophyta</taxon>
        <taxon>Tracheophyta</taxon>
        <taxon>Spermatophyta</taxon>
        <taxon>Magnoliopsida</taxon>
        <taxon>eudicotyledons</taxon>
        <taxon>Gunneridae</taxon>
        <taxon>Pentapetalae</taxon>
        <taxon>rosids</taxon>
        <taxon>fabids</taxon>
        <taxon>Fagales</taxon>
        <taxon>Betulaceae</taxon>
        <taxon>Carpinus</taxon>
    </lineage>
</organism>
<dbReference type="PANTHER" id="PTHR12670">
    <property type="entry name" value="CERAMIDASE"/>
    <property type="match status" value="1"/>
</dbReference>
<comment type="cofactor">
    <cofactor evidence="13">
        <name>Zn(2+)</name>
        <dbReference type="ChEBI" id="CHEBI:29105"/>
    </cofactor>
    <text evidence="13">Binds 1 zinc ion per subunit.</text>
</comment>
<proteinExistence type="inferred from homology"/>
<feature type="binding site" evidence="13">
    <location>
        <position position="559"/>
    </location>
    <ligand>
        <name>Zn(2+)</name>
        <dbReference type="ChEBI" id="CHEBI:29105"/>
    </ligand>
</feature>
<evidence type="ECO:0000256" key="2">
    <source>
        <dbReference type="ARBA" id="ARBA00004555"/>
    </source>
</evidence>
<dbReference type="Pfam" id="PF04734">
    <property type="entry name" value="Ceramidase_alk"/>
    <property type="match status" value="1"/>
</dbReference>
<feature type="domain" description="Neutral/alkaline non-lysosomal ceramidase N-terminal" evidence="16">
    <location>
        <begin position="34"/>
        <end position="588"/>
    </location>
</feature>
<dbReference type="Pfam" id="PF17048">
    <property type="entry name" value="Ceramidse_alk_C"/>
    <property type="match status" value="1"/>
</dbReference>
<dbReference type="PANTHER" id="PTHR12670:SF13">
    <property type="entry name" value="NEUTRAL CERAMIDASE"/>
    <property type="match status" value="1"/>
</dbReference>
<evidence type="ECO:0000256" key="9">
    <source>
        <dbReference type="ARBA" id="ARBA00022919"/>
    </source>
</evidence>
<dbReference type="GO" id="GO:0046514">
    <property type="term" value="P:ceramide catabolic process"/>
    <property type="evidence" value="ECO:0007669"/>
    <property type="project" value="InterPro"/>
</dbReference>
<dbReference type="GO" id="GO:0042759">
    <property type="term" value="P:long-chain fatty acid biosynthetic process"/>
    <property type="evidence" value="ECO:0007669"/>
    <property type="project" value="TreeGrafter"/>
</dbReference>
<comment type="subcellular location">
    <subcellularLocation>
        <location evidence="1">Endoplasmic reticulum</location>
    </subcellularLocation>
    <subcellularLocation>
        <location evidence="2">Golgi apparatus</location>
    </subcellularLocation>
    <subcellularLocation>
        <location evidence="3">Secreted</location>
    </subcellularLocation>
</comment>
<evidence type="ECO:0000256" key="10">
    <source>
        <dbReference type="ARBA" id="ARBA00023034"/>
    </source>
</evidence>
<keyword evidence="9 14" id="KW-0746">Sphingolipid metabolism</keyword>
<dbReference type="GO" id="GO:0046512">
    <property type="term" value="P:sphingosine biosynthetic process"/>
    <property type="evidence" value="ECO:0007669"/>
    <property type="project" value="TreeGrafter"/>
</dbReference>
<protein>
    <recommendedName>
        <fullName evidence="14">Neutral ceramidase</fullName>
        <ecNumber evidence="14">3.5.1.23</ecNumber>
    </recommendedName>
</protein>
<feature type="binding site" evidence="13">
    <location>
        <position position="234"/>
    </location>
    <ligand>
        <name>Zn(2+)</name>
        <dbReference type="ChEBI" id="CHEBI:29105"/>
    </ligand>
</feature>
<evidence type="ECO:0000256" key="6">
    <source>
        <dbReference type="ARBA" id="ARBA00022729"/>
    </source>
</evidence>
<keyword evidence="8" id="KW-0256">Endoplasmic reticulum</keyword>
<dbReference type="Proteomes" id="UP000327013">
    <property type="component" value="Chromosome 5"/>
</dbReference>
<evidence type="ECO:0000256" key="3">
    <source>
        <dbReference type="ARBA" id="ARBA00004613"/>
    </source>
</evidence>
<evidence type="ECO:0000256" key="15">
    <source>
        <dbReference type="SAM" id="SignalP"/>
    </source>
</evidence>
<evidence type="ECO:0000256" key="11">
    <source>
        <dbReference type="ARBA" id="ARBA00023180"/>
    </source>
</evidence>
<dbReference type="EC" id="3.5.1.23" evidence="14"/>
<feature type="binding site" evidence="13">
    <location>
        <position position="516"/>
    </location>
    <ligand>
        <name>Zn(2+)</name>
        <dbReference type="ChEBI" id="CHEBI:29105"/>
    </ligand>
</feature>
<keyword evidence="13" id="KW-0479">Metal-binding</keyword>
<comment type="similarity">
    <text evidence="4 14">Belongs to the neutral ceramidase family.</text>
</comment>
<dbReference type="GO" id="GO:0016020">
    <property type="term" value="C:membrane"/>
    <property type="evidence" value="ECO:0007669"/>
    <property type="project" value="GOC"/>
</dbReference>
<dbReference type="Gene3D" id="2.60.40.2300">
    <property type="entry name" value="Neutral/alkaline non-lysosomal ceramidase, C-terminal domain"/>
    <property type="match status" value="1"/>
</dbReference>
<evidence type="ECO:0000256" key="5">
    <source>
        <dbReference type="ARBA" id="ARBA00022525"/>
    </source>
</evidence>
<name>A0A5N6RC17_9ROSI</name>
<keyword evidence="11" id="KW-0325">Glycoprotein</keyword>
<dbReference type="GO" id="GO:0005794">
    <property type="term" value="C:Golgi apparatus"/>
    <property type="evidence" value="ECO:0007669"/>
    <property type="project" value="UniProtKB-SubCell"/>
</dbReference>
<feature type="signal peptide" evidence="15">
    <location>
        <begin position="1"/>
        <end position="27"/>
    </location>
</feature>
<accession>A0A5N6RC17</accession>
<keyword evidence="13" id="KW-0862">Zinc</keyword>
<dbReference type="GO" id="GO:0005783">
    <property type="term" value="C:endoplasmic reticulum"/>
    <property type="evidence" value="ECO:0007669"/>
    <property type="project" value="UniProtKB-SubCell"/>
</dbReference>
<dbReference type="GO" id="GO:0017040">
    <property type="term" value="F:N-acylsphingosine amidohydrolase activity"/>
    <property type="evidence" value="ECO:0007669"/>
    <property type="project" value="UniProtKB-UniRule"/>
</dbReference>
<dbReference type="InterPro" id="IPR031331">
    <property type="entry name" value="NEUT/ALK_ceramidase_C"/>
</dbReference>
<evidence type="ECO:0000256" key="4">
    <source>
        <dbReference type="ARBA" id="ARBA00009835"/>
    </source>
</evidence>
<evidence type="ECO:0000256" key="12">
    <source>
        <dbReference type="ARBA" id="ARBA00048057"/>
    </source>
</evidence>
<keyword evidence="19" id="KW-1185">Reference proteome</keyword>
<dbReference type="AlphaFoldDB" id="A0A5N6RC17"/>
<dbReference type="InterPro" id="IPR038445">
    <property type="entry name" value="NCDase_C_sf"/>
</dbReference>
<keyword evidence="14" id="KW-0443">Lipid metabolism</keyword>
<dbReference type="GO" id="GO:0005576">
    <property type="term" value="C:extracellular region"/>
    <property type="evidence" value="ECO:0007669"/>
    <property type="project" value="UniProtKB-SubCell"/>
</dbReference>
<keyword evidence="7 14" id="KW-0378">Hydrolase</keyword>
<feature type="binding site" evidence="13">
    <location>
        <position position="126"/>
    </location>
    <ligand>
        <name>Zn(2+)</name>
        <dbReference type="ChEBI" id="CHEBI:29105"/>
    </ligand>
</feature>
<keyword evidence="6 15" id="KW-0732">Signal</keyword>
<dbReference type="OrthoDB" id="191371at2759"/>
<keyword evidence="5" id="KW-0964">Secreted</keyword>
<dbReference type="InterPro" id="IPR006823">
    <property type="entry name" value="Ceramidase_alk"/>
</dbReference>
<feature type="chain" id="PRO_5024320728" description="Neutral ceramidase" evidence="15">
    <location>
        <begin position="28"/>
        <end position="753"/>
    </location>
</feature>
<dbReference type="GO" id="GO:0034599">
    <property type="term" value="P:cellular response to oxidative stress"/>
    <property type="evidence" value="ECO:0007669"/>
    <property type="project" value="UniProtKB-ARBA"/>
</dbReference>
<evidence type="ECO:0000259" key="16">
    <source>
        <dbReference type="Pfam" id="PF04734"/>
    </source>
</evidence>
<evidence type="ECO:0000259" key="17">
    <source>
        <dbReference type="Pfam" id="PF17048"/>
    </source>
</evidence>
<sequence length="753" mass="82199">MMGSIMHQHPHCTSLVIVLCVFCGVFGAAINGEYLIGVGSYDMTGPAAGVNMMGYANIDQTTAGIHFWLRARAFVVAESSQGPRFAFVNLDAGMASQLVTIKVVERLKSRFGDLYTEENVAISGIHTHAGPGGYLQYLVYSVTSLGFVQQSFDAIVDAIEHSIVQAHNNLKSGSVFINKVENAGINRSPSAYLLNPAEERAGYLNNVDTQMTLLKFVDSASGKSIGTFSWYATHGTSMSKNNKLISGDNKGAAARFFEDWSTSKAKSSSSTPITNSATTSNTSTLVEKAQTIKATGGKPCSKTSSQGFKVRKNNGSLFVGAFCQSNVGDVTPNVLGAFCIDSGKPCDFNRSSCHGNDLLCVGRGPGYPDEVQSTKIIGERQFQKAVDLFTSTAEELTGKIDYRHVYLNFTNIEVELDGNKVVKTCPAALGPGFAAGTTDGPGVFDFQQGDTKINKLWKRLRDLLKEPSRYQVHCQKPKTVLLDTGEMFEPYAWLRAILPIQMLRLGKLIILSVPGEFTTMAGRRLRETVKETLISNGNGEFDNNIEVAIAGLTNTYSQYVSTFEEYKQQRYEAASTLYGPYALSAYMQEFNKLAKAMAKGEKTINKGPSPPDLSSVQLKLVLDPFGDSPPPGINFGDMKQDIIGGTFRKGGTASATFWSANPRYDLLTEGTFAVVELLQEKRWVPVYDDDDFSLYFRWSLDNSSLYSTATIEWEIPKVASSGVYRQRHFGSARKTQDSPINYFTGASTAFTVS</sequence>
<evidence type="ECO:0000256" key="14">
    <source>
        <dbReference type="RuleBase" id="RU366019"/>
    </source>
</evidence>
<evidence type="ECO:0000256" key="13">
    <source>
        <dbReference type="PIRSR" id="PIRSR606823-2"/>
    </source>
</evidence>
<evidence type="ECO:0000256" key="7">
    <source>
        <dbReference type="ARBA" id="ARBA00022801"/>
    </source>
</evidence>
<feature type="domain" description="Neutral/alkaline non-lysosomal ceramidase C-terminal" evidence="17">
    <location>
        <begin position="590"/>
        <end position="752"/>
    </location>
</feature>
<reference evidence="18 19" key="1">
    <citation type="submission" date="2019-06" db="EMBL/GenBank/DDBJ databases">
        <title>A chromosomal-level reference genome of Carpinus fangiana (Coryloideae, Betulaceae).</title>
        <authorList>
            <person name="Yang X."/>
            <person name="Wang Z."/>
            <person name="Zhang L."/>
            <person name="Hao G."/>
            <person name="Liu J."/>
            <person name="Yang Y."/>
        </authorList>
    </citation>
    <scope>NUCLEOTIDE SEQUENCE [LARGE SCALE GENOMIC DNA]</scope>
    <source>
        <strain evidence="18">Cfa_2016G</strain>
        <tissue evidence="18">Leaf</tissue>
    </source>
</reference>
<evidence type="ECO:0000313" key="18">
    <source>
        <dbReference type="EMBL" id="KAE8057338.1"/>
    </source>
</evidence>
<dbReference type="EMBL" id="CM017325">
    <property type="protein sequence ID" value="KAE8057338.1"/>
    <property type="molecule type" value="Genomic_DNA"/>
</dbReference>
<comment type="catalytic activity">
    <reaction evidence="12 14">
        <text>an N-acylsphing-4-enine + H2O = sphing-4-enine + a fatty acid</text>
        <dbReference type="Rhea" id="RHEA:20856"/>
        <dbReference type="ChEBI" id="CHEBI:15377"/>
        <dbReference type="ChEBI" id="CHEBI:28868"/>
        <dbReference type="ChEBI" id="CHEBI:52639"/>
        <dbReference type="ChEBI" id="CHEBI:57756"/>
        <dbReference type="EC" id="3.5.1.23"/>
    </reaction>
</comment>
<dbReference type="InterPro" id="IPR031329">
    <property type="entry name" value="NEUT/ALK_ceramidase_N"/>
</dbReference>
<evidence type="ECO:0000256" key="1">
    <source>
        <dbReference type="ARBA" id="ARBA00004240"/>
    </source>
</evidence>
<dbReference type="GO" id="GO:0046872">
    <property type="term" value="F:metal ion binding"/>
    <property type="evidence" value="ECO:0007669"/>
    <property type="project" value="UniProtKB-KW"/>
</dbReference>
<evidence type="ECO:0000256" key="8">
    <source>
        <dbReference type="ARBA" id="ARBA00022824"/>
    </source>
</evidence>
<dbReference type="FunFam" id="2.60.40.2300:FF:000002">
    <property type="entry name" value="Neutral/alkaline non-lysosomal ceramidase"/>
    <property type="match status" value="1"/>
</dbReference>
<gene>
    <name evidence="18" type="ORF">FH972_014039</name>
</gene>
<evidence type="ECO:0000313" key="19">
    <source>
        <dbReference type="Proteomes" id="UP000327013"/>
    </source>
</evidence>
<keyword evidence="10" id="KW-0333">Golgi apparatus</keyword>